<sequence>MADLASGTLSSCHRDRICNTASLCGLPSQATFYRMMAKILLPVLCACVLVSGAPPKVPQESGPPCPPLEIPDDAVVSVVVEGRVSLVRCGSVQHVLLCVSGRWSSQFPCSSQHTWNNLEAEHGEGWRAWNNVDAASHVEGGTFSELEAVSGVGRGREKRSPNTGKYEALRRRVKVQRKIRQGLLATTIDPSTPPLVSVHDGSDAFLLCRVQNLGGHSVSWIRQKDNRVIAIDSTVLVGDSRFLPSSEDQTETGFLRISGVRSYDAGDYECRVSTRPPLRKVVTLQVVPQGQPLHARDRDQPEERQEVNFLLKNISALWEEVNDLRQEVNHHLHQDHDESDHDNILRETGVLHHEHHVHHLRRPHESHNDHHDGELLNHLNTYHGHAQHQGHQESSDQNQQGESAEENDGEDDDHDEGADDDDHSDHGDESHHTLGHDEDAHDHHGLHQDYDEYHEHGHEHGKEHGHGHERGHGHGHGGRGHGRGSHHHQHSEDGEEQSLGSPEAPERKPNDPWRRATCTLEPNAEMPSSDVRGSITISQR</sequence>
<feature type="domain" description="Ig-like" evidence="2">
    <location>
        <begin position="190"/>
        <end position="283"/>
    </location>
</feature>
<name>A0A8J5KHC8_HOMAM</name>
<dbReference type="InterPro" id="IPR013783">
    <property type="entry name" value="Ig-like_fold"/>
</dbReference>
<dbReference type="SMART" id="SM00409">
    <property type="entry name" value="IG"/>
    <property type="match status" value="1"/>
</dbReference>
<proteinExistence type="predicted"/>
<dbReference type="AlphaFoldDB" id="A0A8J5KHC8"/>
<dbReference type="GO" id="GO:0032589">
    <property type="term" value="C:neuron projection membrane"/>
    <property type="evidence" value="ECO:0007669"/>
    <property type="project" value="TreeGrafter"/>
</dbReference>
<dbReference type="PANTHER" id="PTHR23279">
    <property type="entry name" value="DEFECTIVE PROBOSCIS EXTENSION RESPONSE DPR -RELATED"/>
    <property type="match status" value="1"/>
</dbReference>
<feature type="compositionally biased region" description="Basic and acidic residues" evidence="1">
    <location>
        <begin position="504"/>
        <end position="514"/>
    </location>
</feature>
<dbReference type="Proteomes" id="UP000747542">
    <property type="component" value="Unassembled WGS sequence"/>
</dbReference>
<accession>A0A8J5KHC8</accession>
<dbReference type="SUPFAM" id="SSF48726">
    <property type="entry name" value="Immunoglobulin"/>
    <property type="match status" value="1"/>
</dbReference>
<feature type="non-terminal residue" evidence="3">
    <location>
        <position position="540"/>
    </location>
</feature>
<protein>
    <submittedName>
        <fullName evidence="3">Putative Immunoglobulin I-set domain-containing protein 2</fullName>
    </submittedName>
</protein>
<dbReference type="InterPro" id="IPR037448">
    <property type="entry name" value="Zig-8"/>
</dbReference>
<evidence type="ECO:0000259" key="2">
    <source>
        <dbReference type="PROSITE" id="PS50835"/>
    </source>
</evidence>
<dbReference type="Gene3D" id="2.60.40.10">
    <property type="entry name" value="Immunoglobulins"/>
    <property type="match status" value="1"/>
</dbReference>
<dbReference type="InterPro" id="IPR013098">
    <property type="entry name" value="Ig_I-set"/>
</dbReference>
<dbReference type="Pfam" id="PF07679">
    <property type="entry name" value="I-set"/>
    <property type="match status" value="1"/>
</dbReference>
<evidence type="ECO:0000313" key="4">
    <source>
        <dbReference type="Proteomes" id="UP000747542"/>
    </source>
</evidence>
<feature type="compositionally biased region" description="Basic and acidic residues" evidence="1">
    <location>
        <begin position="363"/>
        <end position="375"/>
    </location>
</feature>
<dbReference type="InterPro" id="IPR036179">
    <property type="entry name" value="Ig-like_dom_sf"/>
</dbReference>
<dbReference type="EMBL" id="JAHLQT010013238">
    <property type="protein sequence ID" value="KAG7170908.1"/>
    <property type="molecule type" value="Genomic_DNA"/>
</dbReference>
<keyword evidence="4" id="KW-1185">Reference proteome</keyword>
<feature type="compositionally biased region" description="Basic residues" evidence="1">
    <location>
        <begin position="473"/>
        <end position="489"/>
    </location>
</feature>
<feature type="compositionally biased region" description="Acidic residues" evidence="1">
    <location>
        <begin position="403"/>
        <end position="422"/>
    </location>
</feature>
<dbReference type="PANTHER" id="PTHR23279:SF46">
    <property type="entry name" value="DEFECTIVE PROBOSCIS EXTENSION RESPONSE 10, ISOFORM A-RELATED"/>
    <property type="match status" value="1"/>
</dbReference>
<dbReference type="InterPro" id="IPR007110">
    <property type="entry name" value="Ig-like_dom"/>
</dbReference>
<feature type="region of interest" description="Disordered" evidence="1">
    <location>
        <begin position="354"/>
        <end position="540"/>
    </location>
</feature>
<dbReference type="GO" id="GO:0050808">
    <property type="term" value="P:synapse organization"/>
    <property type="evidence" value="ECO:0007669"/>
    <property type="project" value="TreeGrafter"/>
</dbReference>
<dbReference type="InterPro" id="IPR003599">
    <property type="entry name" value="Ig_sub"/>
</dbReference>
<organism evidence="3 4">
    <name type="scientific">Homarus americanus</name>
    <name type="common">American lobster</name>
    <dbReference type="NCBI Taxonomy" id="6706"/>
    <lineage>
        <taxon>Eukaryota</taxon>
        <taxon>Metazoa</taxon>
        <taxon>Ecdysozoa</taxon>
        <taxon>Arthropoda</taxon>
        <taxon>Crustacea</taxon>
        <taxon>Multicrustacea</taxon>
        <taxon>Malacostraca</taxon>
        <taxon>Eumalacostraca</taxon>
        <taxon>Eucarida</taxon>
        <taxon>Decapoda</taxon>
        <taxon>Pleocyemata</taxon>
        <taxon>Astacidea</taxon>
        <taxon>Nephropoidea</taxon>
        <taxon>Nephropidae</taxon>
        <taxon>Homarus</taxon>
    </lineage>
</organism>
<gene>
    <name evidence="3" type="ORF">Hamer_G012478</name>
</gene>
<evidence type="ECO:0000256" key="1">
    <source>
        <dbReference type="SAM" id="MobiDB-lite"/>
    </source>
</evidence>
<dbReference type="PROSITE" id="PS50835">
    <property type="entry name" value="IG_LIKE"/>
    <property type="match status" value="1"/>
</dbReference>
<feature type="compositionally biased region" description="Basic and acidic residues" evidence="1">
    <location>
        <begin position="423"/>
        <end position="472"/>
    </location>
</feature>
<comment type="caution">
    <text evidence="3">The sequence shown here is derived from an EMBL/GenBank/DDBJ whole genome shotgun (WGS) entry which is preliminary data.</text>
</comment>
<reference evidence="3" key="1">
    <citation type="journal article" date="2021" name="Sci. Adv.">
        <title>The American lobster genome reveals insights on longevity, neural, and immune adaptations.</title>
        <authorList>
            <person name="Polinski J.M."/>
            <person name="Zimin A.V."/>
            <person name="Clark K.F."/>
            <person name="Kohn A.B."/>
            <person name="Sadowski N."/>
            <person name="Timp W."/>
            <person name="Ptitsyn A."/>
            <person name="Khanna P."/>
            <person name="Romanova D.Y."/>
            <person name="Williams P."/>
            <person name="Greenwood S.J."/>
            <person name="Moroz L.L."/>
            <person name="Walt D.R."/>
            <person name="Bodnar A.G."/>
        </authorList>
    </citation>
    <scope>NUCLEOTIDE SEQUENCE</scope>
    <source>
        <strain evidence="3">GMGI-L3</strain>
    </source>
</reference>
<evidence type="ECO:0000313" key="3">
    <source>
        <dbReference type="EMBL" id="KAG7170908.1"/>
    </source>
</evidence>